<protein>
    <submittedName>
        <fullName evidence="3">Uncharacterized protein</fullName>
    </submittedName>
</protein>
<evidence type="ECO:0000256" key="2">
    <source>
        <dbReference type="SAM" id="MobiDB-lite"/>
    </source>
</evidence>
<evidence type="ECO:0000256" key="1">
    <source>
        <dbReference type="SAM" id="Coils"/>
    </source>
</evidence>
<dbReference type="HOGENOM" id="CLU_866622_0_0_1"/>
<feature type="compositionally biased region" description="Polar residues" evidence="2">
    <location>
        <begin position="166"/>
        <end position="191"/>
    </location>
</feature>
<dbReference type="Proteomes" id="UP000008068">
    <property type="component" value="Unassembled WGS sequence"/>
</dbReference>
<name>G0PB69_CAEBE</name>
<sequence>MSNEPKTTSSSDEDISSATSVGSDYVNIPTPTSGHFEIVIPHAETRERLQHQKTLENRLHDAEYELIAYKTELATAYAKIKTLESEVRRLRELGPDGQALKAAGPSDKALKVLGSPSQALGPSNKALKVLGLTSEALGLEQHALHSRQASEQALGLDQKALDSRQALEQASESGQASGTPDQASGPSSQALGPSDQALKAQLLAKDLLIQSITLKLETLKAQARKPDALRELNRLITQQNQELQDRLDSAQKGINETLEEKIRENLILKSDLAATNQQIDMIYEQNEREKDVLKQEHAVVVADKDREIEELNATIQLMKQW</sequence>
<feature type="coiled-coil region" evidence="1">
    <location>
        <begin position="233"/>
        <end position="260"/>
    </location>
</feature>
<keyword evidence="1" id="KW-0175">Coiled coil</keyword>
<dbReference type="EMBL" id="GL380201">
    <property type="protein sequence ID" value="EGT50247.1"/>
    <property type="molecule type" value="Genomic_DNA"/>
</dbReference>
<feature type="region of interest" description="Disordered" evidence="2">
    <location>
        <begin position="163"/>
        <end position="193"/>
    </location>
</feature>
<organism evidence="4">
    <name type="scientific">Caenorhabditis brenneri</name>
    <name type="common">Nematode worm</name>
    <dbReference type="NCBI Taxonomy" id="135651"/>
    <lineage>
        <taxon>Eukaryota</taxon>
        <taxon>Metazoa</taxon>
        <taxon>Ecdysozoa</taxon>
        <taxon>Nematoda</taxon>
        <taxon>Chromadorea</taxon>
        <taxon>Rhabditida</taxon>
        <taxon>Rhabditina</taxon>
        <taxon>Rhabditomorpha</taxon>
        <taxon>Rhabditoidea</taxon>
        <taxon>Rhabditidae</taxon>
        <taxon>Peloderinae</taxon>
        <taxon>Caenorhabditis</taxon>
    </lineage>
</organism>
<reference evidence="4" key="1">
    <citation type="submission" date="2011-07" db="EMBL/GenBank/DDBJ databases">
        <authorList>
            <consortium name="Caenorhabditis brenneri Sequencing and Analysis Consortium"/>
            <person name="Wilson R.K."/>
        </authorList>
    </citation>
    <scope>NUCLEOTIDE SEQUENCE [LARGE SCALE GENOMIC DNA]</scope>
    <source>
        <strain evidence="4">PB2801</strain>
    </source>
</reference>
<gene>
    <name evidence="3" type="ORF">CAEBREN_20744</name>
</gene>
<dbReference type="InParanoid" id="G0PB69"/>
<keyword evidence="4" id="KW-1185">Reference proteome</keyword>
<accession>G0PB69</accession>
<feature type="region of interest" description="Disordered" evidence="2">
    <location>
        <begin position="1"/>
        <end position="28"/>
    </location>
</feature>
<evidence type="ECO:0000313" key="4">
    <source>
        <dbReference type="Proteomes" id="UP000008068"/>
    </source>
</evidence>
<proteinExistence type="predicted"/>
<dbReference type="AlphaFoldDB" id="G0PB69"/>
<evidence type="ECO:0000313" key="3">
    <source>
        <dbReference type="EMBL" id="EGT50247.1"/>
    </source>
</evidence>
<feature type="coiled-coil region" evidence="1">
    <location>
        <begin position="52"/>
        <end position="93"/>
    </location>
</feature>